<dbReference type="Gene3D" id="1.50.10.20">
    <property type="match status" value="1"/>
</dbReference>
<protein>
    <recommendedName>
        <fullName evidence="3">Six-hairpin glycosidase</fullName>
    </recommendedName>
</protein>
<dbReference type="PANTHER" id="PTHR47791">
    <property type="entry name" value="MEIOTICALLY UP-REGULATED GENE 191 PROTEIN"/>
    <property type="match status" value="1"/>
</dbReference>
<dbReference type="AlphaFoldDB" id="A0AAE0TQH5"/>
<accession>A0AAE0TQH5</accession>
<sequence>MLAGWSSHYDGLWTEKYMSRLPSSTLLTSSTYKIFLNKTEPHHILSLEPVVFLSSQFSTIMLPLSTALVALLALSTRTTAAPLATRQTSRQVYINNAMNAKDVLMNDWYNASTGRFQNLWWNSANAITTLADLVSVNPDFKNDAVTTFESTYTNAPGSNGGDWLNDYYDDEGWWALAWIKVYDITNDGKYLSTAQSIFEDLLTGFTASCGGEWWDKPHTQDNSINNELFLSIAAHLANRVPSQKSYYQDHAVDQANWFLGTKLLSENNTFHDGFSVTNNCEVEGTVWTYNQGVILGGLVELSQATGNSSWLDPATKVAQGAVKTLVDGNGIMTETGSYPTNDNDADQFKGVLARNLATLQAARGDSSYVDILTKSADSIWQNDRNSDGQLGPDYQGPVYATSAPAQSSAMDCIIAAAMVS</sequence>
<dbReference type="SUPFAM" id="SSF48208">
    <property type="entry name" value="Six-hairpin glycosidases"/>
    <property type="match status" value="1"/>
</dbReference>
<name>A0AAE0TQH5_9PEZI</name>
<dbReference type="InterPro" id="IPR005198">
    <property type="entry name" value="Glyco_hydro_76"/>
</dbReference>
<dbReference type="InterPro" id="IPR053169">
    <property type="entry name" value="MUG_Protein"/>
</dbReference>
<comment type="caution">
    <text evidence="1">The sequence shown here is derived from an EMBL/GenBank/DDBJ whole genome shotgun (WGS) entry which is preliminary data.</text>
</comment>
<gene>
    <name evidence="1" type="ORF">LTR78_008238</name>
</gene>
<evidence type="ECO:0000313" key="1">
    <source>
        <dbReference type="EMBL" id="KAK3671872.1"/>
    </source>
</evidence>
<evidence type="ECO:0000313" key="2">
    <source>
        <dbReference type="Proteomes" id="UP001274830"/>
    </source>
</evidence>
<dbReference type="Pfam" id="PF03663">
    <property type="entry name" value="Glyco_hydro_76"/>
    <property type="match status" value="1"/>
</dbReference>
<keyword evidence="2" id="KW-1185">Reference proteome</keyword>
<dbReference type="GO" id="GO:0005975">
    <property type="term" value="P:carbohydrate metabolic process"/>
    <property type="evidence" value="ECO:0007669"/>
    <property type="project" value="InterPro"/>
</dbReference>
<organism evidence="1 2">
    <name type="scientific">Recurvomyces mirabilis</name>
    <dbReference type="NCBI Taxonomy" id="574656"/>
    <lineage>
        <taxon>Eukaryota</taxon>
        <taxon>Fungi</taxon>
        <taxon>Dikarya</taxon>
        <taxon>Ascomycota</taxon>
        <taxon>Pezizomycotina</taxon>
        <taxon>Dothideomycetes</taxon>
        <taxon>Dothideomycetidae</taxon>
        <taxon>Mycosphaerellales</taxon>
        <taxon>Teratosphaeriaceae</taxon>
        <taxon>Recurvomyces</taxon>
    </lineage>
</organism>
<proteinExistence type="predicted"/>
<dbReference type="Proteomes" id="UP001274830">
    <property type="component" value="Unassembled WGS sequence"/>
</dbReference>
<evidence type="ECO:0008006" key="3">
    <source>
        <dbReference type="Google" id="ProtNLM"/>
    </source>
</evidence>
<dbReference type="InterPro" id="IPR008928">
    <property type="entry name" value="6-hairpin_glycosidase_sf"/>
</dbReference>
<dbReference type="PANTHER" id="PTHR47791:SF1">
    <property type="entry name" value="ENDO MANNANASE, GH76 FAMILY (EUROFUNG)"/>
    <property type="match status" value="1"/>
</dbReference>
<dbReference type="EMBL" id="JAUTXT010000038">
    <property type="protein sequence ID" value="KAK3671872.1"/>
    <property type="molecule type" value="Genomic_DNA"/>
</dbReference>
<reference evidence="1" key="1">
    <citation type="submission" date="2023-07" db="EMBL/GenBank/DDBJ databases">
        <title>Black Yeasts Isolated from many extreme environments.</title>
        <authorList>
            <person name="Coleine C."/>
            <person name="Stajich J.E."/>
            <person name="Selbmann L."/>
        </authorList>
    </citation>
    <scope>NUCLEOTIDE SEQUENCE</scope>
    <source>
        <strain evidence="1">CCFEE 5485</strain>
    </source>
</reference>